<feature type="compositionally biased region" description="Basic residues" evidence="1">
    <location>
        <begin position="250"/>
        <end position="259"/>
    </location>
</feature>
<organism evidence="2 3">
    <name type="scientific">Racocetra fulgida</name>
    <dbReference type="NCBI Taxonomy" id="60492"/>
    <lineage>
        <taxon>Eukaryota</taxon>
        <taxon>Fungi</taxon>
        <taxon>Fungi incertae sedis</taxon>
        <taxon>Mucoromycota</taxon>
        <taxon>Glomeromycotina</taxon>
        <taxon>Glomeromycetes</taxon>
        <taxon>Diversisporales</taxon>
        <taxon>Gigasporaceae</taxon>
        <taxon>Racocetra</taxon>
    </lineage>
</organism>
<comment type="caution">
    <text evidence="2">The sequence shown here is derived from an EMBL/GenBank/DDBJ whole genome shotgun (WGS) entry which is preliminary data.</text>
</comment>
<feature type="region of interest" description="Disordered" evidence="1">
    <location>
        <begin position="211"/>
        <end position="278"/>
    </location>
</feature>
<feature type="compositionally biased region" description="Basic and acidic residues" evidence="1">
    <location>
        <begin position="260"/>
        <end position="278"/>
    </location>
</feature>
<accession>A0A9N9C0E2</accession>
<reference evidence="2" key="1">
    <citation type="submission" date="2021-06" db="EMBL/GenBank/DDBJ databases">
        <authorList>
            <person name="Kallberg Y."/>
            <person name="Tangrot J."/>
            <person name="Rosling A."/>
        </authorList>
    </citation>
    <scope>NUCLEOTIDE SEQUENCE</scope>
    <source>
        <strain evidence="2">IN212</strain>
    </source>
</reference>
<gene>
    <name evidence="2" type="ORF">RFULGI_LOCUS5908</name>
</gene>
<proteinExistence type="predicted"/>
<feature type="non-terminal residue" evidence="2">
    <location>
        <position position="306"/>
    </location>
</feature>
<sequence>EVEKYARRKEYTLFHASVPKIGLYSTADTILPNVCKLLKSYLTEETRKIQEDQIVQTLHYHANHVTENEMQIFNLINLNNSNLLSGNYITITAKTLLDLINSNNVLEMWTIQHVTEKDTRHFVILLQNVVLKFEKDLSATISINQASINTNSLNALSHVHSDVTQDIKQKIIKEHRLYGEIWGKARAATLLAVRNHDRNFIEILNKYLKGHQTDQPNEQPDKQPNGQPDVEESCSESDKENIDPKDLVNPRKRKAKGRPKGTDRRRRADEPPKKKDNNRGVEFVTAWVIIEEGVVKTKIPTSVIHL</sequence>
<keyword evidence="3" id="KW-1185">Reference proteome</keyword>
<dbReference type="EMBL" id="CAJVPZ010007142">
    <property type="protein sequence ID" value="CAG8582436.1"/>
    <property type="molecule type" value="Genomic_DNA"/>
</dbReference>
<evidence type="ECO:0000313" key="3">
    <source>
        <dbReference type="Proteomes" id="UP000789396"/>
    </source>
</evidence>
<evidence type="ECO:0000256" key="1">
    <source>
        <dbReference type="SAM" id="MobiDB-lite"/>
    </source>
</evidence>
<name>A0A9N9C0E2_9GLOM</name>
<protein>
    <submittedName>
        <fullName evidence="2">5895_t:CDS:1</fullName>
    </submittedName>
</protein>
<feature type="compositionally biased region" description="Polar residues" evidence="1">
    <location>
        <begin position="213"/>
        <end position="226"/>
    </location>
</feature>
<dbReference type="AlphaFoldDB" id="A0A9N9C0E2"/>
<feature type="compositionally biased region" description="Basic and acidic residues" evidence="1">
    <location>
        <begin position="236"/>
        <end position="249"/>
    </location>
</feature>
<dbReference type="OrthoDB" id="2431635at2759"/>
<dbReference type="Proteomes" id="UP000789396">
    <property type="component" value="Unassembled WGS sequence"/>
</dbReference>
<evidence type="ECO:0000313" key="2">
    <source>
        <dbReference type="EMBL" id="CAG8582436.1"/>
    </source>
</evidence>